<dbReference type="Gene3D" id="1.20.120.530">
    <property type="entry name" value="GntR ligand-binding domain-like"/>
    <property type="match status" value="1"/>
</dbReference>
<evidence type="ECO:0000256" key="4">
    <source>
        <dbReference type="ARBA" id="ARBA00023015"/>
    </source>
</evidence>
<evidence type="ECO:0000256" key="9">
    <source>
        <dbReference type="HAMAP-Rule" id="MF_00696"/>
    </source>
</evidence>
<evidence type="ECO:0000259" key="10">
    <source>
        <dbReference type="PROSITE" id="PS50949"/>
    </source>
</evidence>
<comment type="subcellular location">
    <subcellularLocation>
        <location evidence="9">Cytoplasm</location>
    </subcellularLocation>
</comment>
<keyword evidence="7 9" id="KW-0010">Activator</keyword>
<dbReference type="SUPFAM" id="SSF48008">
    <property type="entry name" value="GntR ligand-binding domain-like"/>
    <property type="match status" value="1"/>
</dbReference>
<feature type="domain" description="HTH gntR-type" evidence="10">
    <location>
        <begin position="8"/>
        <end position="76"/>
    </location>
</feature>
<dbReference type="EMBL" id="SNYM01000002">
    <property type="protein sequence ID" value="TDQ50655.1"/>
    <property type="molecule type" value="Genomic_DNA"/>
</dbReference>
<dbReference type="PANTHER" id="PTHR43537">
    <property type="entry name" value="TRANSCRIPTIONAL REGULATOR, GNTR FAMILY"/>
    <property type="match status" value="1"/>
</dbReference>
<evidence type="ECO:0000256" key="1">
    <source>
        <dbReference type="ARBA" id="ARBA00022490"/>
    </source>
</evidence>
<dbReference type="InterPro" id="IPR008920">
    <property type="entry name" value="TF_FadR/GntR_C"/>
</dbReference>
<dbReference type="RefSeq" id="WP_133588007.1">
    <property type="nucleotide sequence ID" value="NZ_CP037953.1"/>
</dbReference>
<organism evidence="11 12">
    <name type="scientific">Permianibacter aggregans</name>
    <dbReference type="NCBI Taxonomy" id="1510150"/>
    <lineage>
        <taxon>Bacteria</taxon>
        <taxon>Pseudomonadati</taxon>
        <taxon>Pseudomonadota</taxon>
        <taxon>Gammaproteobacteria</taxon>
        <taxon>Pseudomonadales</taxon>
        <taxon>Pseudomonadaceae</taxon>
        <taxon>Permianibacter</taxon>
    </lineage>
</organism>
<comment type="function">
    <text evidence="9">Multifunctional regulator of fatty acid metabolism.</text>
</comment>
<keyword evidence="12" id="KW-1185">Reference proteome</keyword>
<dbReference type="InterPro" id="IPR014178">
    <property type="entry name" value="FA-response_TF_FadR"/>
</dbReference>
<keyword evidence="3 9" id="KW-0276">Fatty acid metabolism</keyword>
<evidence type="ECO:0000256" key="6">
    <source>
        <dbReference type="ARBA" id="ARBA00023125"/>
    </source>
</evidence>
<evidence type="ECO:0000313" key="12">
    <source>
        <dbReference type="Proteomes" id="UP000295375"/>
    </source>
</evidence>
<keyword evidence="5 9" id="KW-0443">Lipid metabolism</keyword>
<dbReference type="GO" id="GO:0019217">
    <property type="term" value="P:regulation of fatty acid metabolic process"/>
    <property type="evidence" value="ECO:0007669"/>
    <property type="project" value="UniProtKB-UniRule"/>
</dbReference>
<keyword evidence="4 9" id="KW-0805">Transcription regulation</keyword>
<evidence type="ECO:0000256" key="3">
    <source>
        <dbReference type="ARBA" id="ARBA00022832"/>
    </source>
</evidence>
<dbReference type="InterPro" id="IPR028374">
    <property type="entry name" value="FadR_C"/>
</dbReference>
<evidence type="ECO:0000256" key="2">
    <source>
        <dbReference type="ARBA" id="ARBA00022491"/>
    </source>
</evidence>
<dbReference type="GO" id="GO:0006631">
    <property type="term" value="P:fatty acid metabolic process"/>
    <property type="evidence" value="ECO:0007669"/>
    <property type="project" value="UniProtKB-KW"/>
</dbReference>
<evidence type="ECO:0000256" key="8">
    <source>
        <dbReference type="ARBA" id="ARBA00023163"/>
    </source>
</evidence>
<dbReference type="Pfam" id="PF00392">
    <property type="entry name" value="GntR"/>
    <property type="match status" value="1"/>
</dbReference>
<dbReference type="CDD" id="cd07377">
    <property type="entry name" value="WHTH_GntR"/>
    <property type="match status" value="1"/>
</dbReference>
<keyword evidence="2 9" id="KW-0678">Repressor</keyword>
<dbReference type="PANTHER" id="PTHR43537:SF52">
    <property type="entry name" value="FATTY ACID METABOLISM REGULATOR PROTEIN"/>
    <property type="match status" value="1"/>
</dbReference>
<name>A0A4R6UYK2_9GAMM</name>
<protein>
    <recommendedName>
        <fullName evidence="9">Fatty acid metabolism regulator protein</fullName>
    </recommendedName>
</protein>
<dbReference type="Gene3D" id="1.10.10.10">
    <property type="entry name" value="Winged helix-like DNA-binding domain superfamily/Winged helix DNA-binding domain"/>
    <property type="match status" value="1"/>
</dbReference>
<keyword evidence="6 9" id="KW-0238">DNA-binding</keyword>
<evidence type="ECO:0000256" key="5">
    <source>
        <dbReference type="ARBA" id="ARBA00023098"/>
    </source>
</evidence>
<dbReference type="HAMAP" id="MF_00696">
    <property type="entry name" value="HTH_FadR"/>
    <property type="match status" value="1"/>
</dbReference>
<reference evidence="11 12" key="1">
    <citation type="submission" date="2019-03" db="EMBL/GenBank/DDBJ databases">
        <title>Genomic Encyclopedia of Type Strains, Phase IV (KMG-IV): sequencing the most valuable type-strain genomes for metagenomic binning, comparative biology and taxonomic classification.</title>
        <authorList>
            <person name="Goeker M."/>
        </authorList>
    </citation>
    <scope>NUCLEOTIDE SEQUENCE [LARGE SCALE GENOMIC DNA]</scope>
    <source>
        <strain evidence="11 12">DSM 103792</strain>
    </source>
</reference>
<dbReference type="SUPFAM" id="SSF46785">
    <property type="entry name" value="Winged helix' DNA-binding domain"/>
    <property type="match status" value="1"/>
</dbReference>
<dbReference type="GO" id="GO:0005737">
    <property type="term" value="C:cytoplasm"/>
    <property type="evidence" value="ECO:0007669"/>
    <property type="project" value="UniProtKB-SubCell"/>
</dbReference>
<gene>
    <name evidence="9" type="primary">fadR</name>
    <name evidence="11" type="ORF">EV696_102338</name>
</gene>
<dbReference type="OrthoDB" id="9784545at2"/>
<comment type="subunit">
    <text evidence="9">Homodimer.</text>
</comment>
<dbReference type="Pfam" id="PF07840">
    <property type="entry name" value="FadR_C"/>
    <property type="match status" value="1"/>
</dbReference>
<keyword evidence="1 9" id="KW-0963">Cytoplasm</keyword>
<comment type="caution">
    <text evidence="11">The sequence shown here is derived from an EMBL/GenBank/DDBJ whole genome shotgun (WGS) entry which is preliminary data.</text>
</comment>
<dbReference type="AlphaFoldDB" id="A0A4R6UYK2"/>
<dbReference type="GO" id="GO:0000062">
    <property type="term" value="F:fatty-acyl-CoA binding"/>
    <property type="evidence" value="ECO:0007669"/>
    <property type="project" value="InterPro"/>
</dbReference>
<sequence>MNRPVRAQSPAAFAEQYIVESIWQGKFAPGTILPAERELSELIGVTRTTLREVLQRLARDGWLTIQHGKPTQVNDIWHSAGLNILETLTRLDDENSLELVDQLLDARTGMSSIYTRLAIKRSRDEVLALLQPVDDLDDTAEAAIEFDWRVNHQLTRLAKNPVFTLMLNGFRNIYLRVGRYYFQQREARKLSKAYYQKLKEMIEKDDLNDLNSVIWQYGRDSGRLWQEARARLTSLHDLPL</sequence>
<dbReference type="SMART" id="SM00345">
    <property type="entry name" value="HTH_GNTR"/>
    <property type="match status" value="1"/>
</dbReference>
<dbReference type="GO" id="GO:0003700">
    <property type="term" value="F:DNA-binding transcription factor activity"/>
    <property type="evidence" value="ECO:0007669"/>
    <property type="project" value="UniProtKB-UniRule"/>
</dbReference>
<dbReference type="NCBIfam" id="NF003444">
    <property type="entry name" value="PRK04984.1"/>
    <property type="match status" value="1"/>
</dbReference>
<evidence type="ECO:0000313" key="11">
    <source>
        <dbReference type="EMBL" id="TDQ50655.1"/>
    </source>
</evidence>
<dbReference type="Proteomes" id="UP000295375">
    <property type="component" value="Unassembled WGS sequence"/>
</dbReference>
<keyword evidence="8 9" id="KW-0804">Transcription</keyword>
<dbReference type="InterPro" id="IPR036388">
    <property type="entry name" value="WH-like_DNA-bd_sf"/>
</dbReference>
<dbReference type="PROSITE" id="PS50949">
    <property type="entry name" value="HTH_GNTR"/>
    <property type="match status" value="1"/>
</dbReference>
<dbReference type="GO" id="GO:0003677">
    <property type="term" value="F:DNA binding"/>
    <property type="evidence" value="ECO:0007669"/>
    <property type="project" value="UniProtKB-KW"/>
</dbReference>
<dbReference type="InterPro" id="IPR000524">
    <property type="entry name" value="Tscrpt_reg_HTH_GntR"/>
</dbReference>
<evidence type="ECO:0000256" key="7">
    <source>
        <dbReference type="ARBA" id="ARBA00023159"/>
    </source>
</evidence>
<dbReference type="InterPro" id="IPR036390">
    <property type="entry name" value="WH_DNA-bd_sf"/>
</dbReference>
<dbReference type="NCBIfam" id="TIGR02812">
    <property type="entry name" value="fadR_gamma"/>
    <property type="match status" value="1"/>
</dbReference>
<proteinExistence type="inferred from homology"/>
<dbReference type="PRINTS" id="PR00035">
    <property type="entry name" value="HTHGNTR"/>
</dbReference>
<accession>A0A4R6UYK2</accession>